<dbReference type="Proteomes" id="UP000753802">
    <property type="component" value="Unassembled WGS sequence"/>
</dbReference>
<evidence type="ECO:0000313" key="1">
    <source>
        <dbReference type="EMBL" id="NCI51073.1"/>
    </source>
</evidence>
<sequence length="171" mass="19941">MNHFEYHHLIPSDFHPSSRVWIYQSNRSFMISEALEMEDMMNDFVENWNSHGAKVKGYANLLFAQFVVLMADETAAGVSGCSTDSSVRLIKQIEERFKVDMFNRQNLAFIVKEKIQTIPLAQLKYAFDNNFINAETPYFNNLVASKETLLTEWMIPVKDSWLKTRLSIHHE</sequence>
<name>A0ABW9ZYD9_9BACT</name>
<evidence type="ECO:0000313" key="2">
    <source>
        <dbReference type="Proteomes" id="UP000753802"/>
    </source>
</evidence>
<protein>
    <recommendedName>
        <fullName evidence="3">ABC transporter ATPase</fullName>
    </recommendedName>
</protein>
<dbReference type="RefSeq" id="WP_161819372.1">
    <property type="nucleotide sequence ID" value="NZ_JAACJS010000015.1"/>
</dbReference>
<evidence type="ECO:0008006" key="3">
    <source>
        <dbReference type="Google" id="ProtNLM"/>
    </source>
</evidence>
<reference evidence="1 2" key="1">
    <citation type="submission" date="2020-01" db="EMBL/GenBank/DDBJ databases">
        <title>Genome analysis.</title>
        <authorList>
            <person name="Wu S."/>
            <person name="Wang G."/>
        </authorList>
    </citation>
    <scope>NUCLEOTIDE SEQUENCE [LARGE SCALE GENOMIC DNA]</scope>
    <source>
        <strain evidence="1 2">SYL130</strain>
    </source>
</reference>
<gene>
    <name evidence="1" type="ORF">GWC95_14165</name>
</gene>
<accession>A0ABW9ZYD9</accession>
<organism evidence="1 2">
    <name type="scientific">Sediminibacterium roseum</name>
    <dbReference type="NCBI Taxonomy" id="1978412"/>
    <lineage>
        <taxon>Bacteria</taxon>
        <taxon>Pseudomonadati</taxon>
        <taxon>Bacteroidota</taxon>
        <taxon>Chitinophagia</taxon>
        <taxon>Chitinophagales</taxon>
        <taxon>Chitinophagaceae</taxon>
        <taxon>Sediminibacterium</taxon>
    </lineage>
</organism>
<dbReference type="EMBL" id="JAACJS010000015">
    <property type="protein sequence ID" value="NCI51073.1"/>
    <property type="molecule type" value="Genomic_DNA"/>
</dbReference>
<comment type="caution">
    <text evidence="1">The sequence shown here is derived from an EMBL/GenBank/DDBJ whole genome shotgun (WGS) entry which is preliminary data.</text>
</comment>
<keyword evidence="2" id="KW-1185">Reference proteome</keyword>
<proteinExistence type="predicted"/>